<evidence type="ECO:0000313" key="1">
    <source>
        <dbReference type="EMBL" id="PLW07114.1"/>
    </source>
</evidence>
<dbReference type="Proteomes" id="UP000235388">
    <property type="component" value="Unassembled WGS sequence"/>
</dbReference>
<accession>A0A2N5S1M0</accession>
<dbReference type="EMBL" id="PGCJ01001255">
    <property type="protein sequence ID" value="PLW07114.1"/>
    <property type="molecule type" value="Genomic_DNA"/>
</dbReference>
<organism evidence="1 2">
    <name type="scientific">Puccinia coronata f. sp. avenae</name>
    <dbReference type="NCBI Taxonomy" id="200324"/>
    <lineage>
        <taxon>Eukaryota</taxon>
        <taxon>Fungi</taxon>
        <taxon>Dikarya</taxon>
        <taxon>Basidiomycota</taxon>
        <taxon>Pucciniomycotina</taxon>
        <taxon>Pucciniomycetes</taxon>
        <taxon>Pucciniales</taxon>
        <taxon>Pucciniaceae</taxon>
        <taxon>Puccinia</taxon>
    </lineage>
</organism>
<gene>
    <name evidence="1" type="ORF">PCANC_28465</name>
</gene>
<protein>
    <submittedName>
        <fullName evidence="1">Uncharacterized protein</fullName>
    </submittedName>
</protein>
<proteinExistence type="predicted"/>
<sequence length="178" mass="20427">MDPKLLRNEEIEDKIGDVLDPALCQRATALRFVMACEHGDFTAENLIQSQEQLINKISSQTALPSPAPPKKYKDILKHPEQEEWLKAIQEELQNLFRHDIWTVELVPEGKRSFIALRILSPNKDLSIEPTFERFNIRKVSVNNDGQEVLWDSGASDNVTGDRHGYSEILRQELNNHRG</sequence>
<dbReference type="AlphaFoldDB" id="A0A2N5S1M0"/>
<name>A0A2N5S1M0_9BASI</name>
<dbReference type="OrthoDB" id="10513339at2759"/>
<reference evidence="1 2" key="1">
    <citation type="submission" date="2017-11" db="EMBL/GenBank/DDBJ databases">
        <title>De novo assembly and phasing of dikaryotic genomes from two isolates of Puccinia coronata f. sp. avenae, the causal agent of oat crown rust.</title>
        <authorList>
            <person name="Miller M.E."/>
            <person name="Zhang Y."/>
            <person name="Omidvar V."/>
            <person name="Sperschneider J."/>
            <person name="Schwessinger B."/>
            <person name="Raley C."/>
            <person name="Palmer J.M."/>
            <person name="Garnica D."/>
            <person name="Upadhyaya N."/>
            <person name="Rathjen J."/>
            <person name="Taylor J.M."/>
            <person name="Park R.F."/>
            <person name="Dodds P.N."/>
            <person name="Hirsch C.D."/>
            <person name="Kianian S.F."/>
            <person name="Figueroa M."/>
        </authorList>
    </citation>
    <scope>NUCLEOTIDE SEQUENCE [LARGE SCALE GENOMIC DNA]</scope>
    <source>
        <strain evidence="1">12NC29</strain>
    </source>
</reference>
<keyword evidence="2" id="KW-1185">Reference proteome</keyword>
<comment type="caution">
    <text evidence="1">The sequence shown here is derived from an EMBL/GenBank/DDBJ whole genome shotgun (WGS) entry which is preliminary data.</text>
</comment>
<evidence type="ECO:0000313" key="2">
    <source>
        <dbReference type="Proteomes" id="UP000235388"/>
    </source>
</evidence>